<comment type="similarity">
    <text evidence="6">Belongs to the inorganic carbon transporter (TC 9.A.2) DabA family.</text>
</comment>
<keyword evidence="8" id="KW-1185">Reference proteome</keyword>
<reference evidence="7 8" key="1">
    <citation type="journal article" date="2022" name="ISME Commun">
        <title>Vulcanimicrobium alpinus gen. nov. sp. nov., the first cultivated representative of the candidate phylum 'Eremiobacterota', is a metabolically versatile aerobic anoxygenic phototroph.</title>
        <authorList>
            <person name="Yabe S."/>
            <person name="Muto K."/>
            <person name="Abe K."/>
            <person name="Yokota A."/>
            <person name="Staudigel H."/>
            <person name="Tebo B.M."/>
        </authorList>
    </citation>
    <scope>NUCLEOTIDE SEQUENCE [LARGE SCALE GENOMIC DNA]</scope>
    <source>
        <strain evidence="7 8">WC8-2</strain>
    </source>
</reference>
<keyword evidence="4 6" id="KW-0862">Zinc</keyword>
<protein>
    <recommendedName>
        <fullName evidence="6">Probable inorganic carbon transporter subunit DabA</fullName>
    </recommendedName>
</protein>
<keyword evidence="3 6" id="KW-0479">Metal-binding</keyword>
<evidence type="ECO:0000313" key="7">
    <source>
        <dbReference type="EMBL" id="BDE07445.1"/>
    </source>
</evidence>
<dbReference type="GO" id="GO:0005886">
    <property type="term" value="C:plasma membrane"/>
    <property type="evidence" value="ECO:0007669"/>
    <property type="project" value="UniProtKB-SubCell"/>
</dbReference>
<dbReference type="PANTHER" id="PTHR38344:SF1">
    <property type="entry name" value="INORGANIC CARBON TRANSPORTER SUBUNIT DABA-RELATED"/>
    <property type="match status" value="1"/>
</dbReference>
<keyword evidence="2 6" id="KW-1003">Cell membrane</keyword>
<evidence type="ECO:0000313" key="8">
    <source>
        <dbReference type="Proteomes" id="UP001317532"/>
    </source>
</evidence>
<accession>A0AAN1XXY5</accession>
<dbReference type="KEGG" id="vab:WPS_27210"/>
<keyword evidence="1 6" id="KW-0813">Transport</keyword>
<sequence>MNVREAERIAVREAAAAAGRTVAPAWPLSSFVAVNPLAGFENRRFEDALSHAAVLFRAPVLPTADDAADDEALDAALAEHARDHGDAQIRIGSRTIDATAIRRALLDGRLATPPALARERVAAFTWSETLGDWARTLGWGDVPMFVGERVARWLAAYLADGAAPWGMPYRERGFYSAWLALSRYERRGAHARRALPERADDLLVVSLQALGVPERLWAAYLARHLAQQPGWAGMVKRVADGRERNVDLVALLAIRVWYERCEIERCADRHGVVPRYSAVRDAVLVRTGTGGECADDEQLLSGLVAALAVDASELHALHPDDAAAALRIVRGFDATAQALVRLEARERIFEKTLLASLSTARRADASVPDAQFAFCIDARSEPFRRAIEQTGRGRYTTFGFAGFYGVPIRFRAFGDVCDAVQAPVLVKPVRTVIERPQPPQARRLRRTRALSRAMGAAVRSVAADGFAAFAAVEMLGPFAALRALLRTLVPERSGAAVTSAPLTVDRDGELGLPHEEQVLYAETALRMMGLTRSFAPLVFLCGHGGGTVNNAFAAALDCGACGGNRGLVNARVAAAILNREAVRLALQARGIAIPGETVFIGAEHDTTRDRLHVVVEDVHPALHAALVRAIADVERAGAAARTRRRATLPRSPFGADDPLERAGDWAQVRPEWGLARNAAFVCGPRELTRDADLDGRCFLHSYDPLADPDGVALEQILTAPLVVAQWINLQYFFASVDPVRWGSGDKMLQQPVGELGVVLGNGGDLRSGLPLQAVAVGDRPYHEPLRLLAVVAAPVARIDAIVARQRVLQRLFDNRWVRLIAVDPDDGRFRRYAGAGRWELIPAKEDACALPA</sequence>
<dbReference type="EMBL" id="AP025523">
    <property type="protein sequence ID" value="BDE07445.1"/>
    <property type="molecule type" value="Genomic_DNA"/>
</dbReference>
<proteinExistence type="inferred from homology"/>
<comment type="subunit">
    <text evidence="6">Forms a complex with DabB.</text>
</comment>
<dbReference type="HAMAP" id="MF_01871">
    <property type="entry name" value="DabA"/>
    <property type="match status" value="1"/>
</dbReference>
<dbReference type="PANTHER" id="PTHR38344">
    <property type="entry name" value="UPF0753 PROTEIN AQ_863"/>
    <property type="match status" value="1"/>
</dbReference>
<evidence type="ECO:0000256" key="3">
    <source>
        <dbReference type="ARBA" id="ARBA00022723"/>
    </source>
</evidence>
<dbReference type="Pfam" id="PF10070">
    <property type="entry name" value="DabA"/>
    <property type="match status" value="1"/>
</dbReference>
<feature type="binding site" evidence="6">
    <location>
        <position position="558"/>
    </location>
    <ligand>
        <name>Zn(2+)</name>
        <dbReference type="ChEBI" id="CHEBI:29105"/>
    </ligand>
</feature>
<evidence type="ECO:0000256" key="5">
    <source>
        <dbReference type="ARBA" id="ARBA00023136"/>
    </source>
</evidence>
<evidence type="ECO:0000256" key="2">
    <source>
        <dbReference type="ARBA" id="ARBA00022475"/>
    </source>
</evidence>
<dbReference type="AlphaFoldDB" id="A0AAN1XXY5"/>
<evidence type="ECO:0000256" key="4">
    <source>
        <dbReference type="ARBA" id="ARBA00022833"/>
    </source>
</evidence>
<name>A0AAN1XXY5_UNVUL</name>
<evidence type="ECO:0000256" key="1">
    <source>
        <dbReference type="ARBA" id="ARBA00022448"/>
    </source>
</evidence>
<keyword evidence="5 6" id="KW-0472">Membrane</keyword>
<dbReference type="InterPro" id="IPR018752">
    <property type="entry name" value="DabA"/>
</dbReference>
<comment type="subcellular location">
    <subcellularLocation>
        <location evidence="6">Cell membrane</location>
        <topology evidence="6">Peripheral membrane protein</topology>
    </subcellularLocation>
</comment>
<feature type="binding site" evidence="6">
    <location>
        <position position="543"/>
    </location>
    <ligand>
        <name>Zn(2+)</name>
        <dbReference type="ChEBI" id="CHEBI:29105"/>
    </ligand>
</feature>
<feature type="binding site" evidence="6">
    <location>
        <position position="377"/>
    </location>
    <ligand>
        <name>Zn(2+)</name>
        <dbReference type="ChEBI" id="CHEBI:29105"/>
    </ligand>
</feature>
<feature type="binding site" evidence="6">
    <location>
        <position position="375"/>
    </location>
    <ligand>
        <name>Zn(2+)</name>
        <dbReference type="ChEBI" id="CHEBI:29105"/>
    </ligand>
</feature>
<dbReference type="Proteomes" id="UP001317532">
    <property type="component" value="Chromosome"/>
</dbReference>
<comment type="function">
    <text evidence="6">Part of an energy-coupled inorganic carbon pump.</text>
</comment>
<gene>
    <name evidence="6" type="primary">dabA</name>
    <name evidence="7" type="ORF">WPS_27210</name>
</gene>
<comment type="cofactor">
    <cofactor evidence="6">
        <name>Zn(2+)</name>
        <dbReference type="ChEBI" id="CHEBI:29105"/>
    </cofactor>
</comment>
<evidence type="ECO:0000256" key="6">
    <source>
        <dbReference type="HAMAP-Rule" id="MF_01871"/>
    </source>
</evidence>
<organism evidence="7 8">
    <name type="scientific">Vulcanimicrobium alpinum</name>
    <dbReference type="NCBI Taxonomy" id="3016050"/>
    <lineage>
        <taxon>Bacteria</taxon>
        <taxon>Bacillati</taxon>
        <taxon>Vulcanimicrobiota</taxon>
        <taxon>Vulcanimicrobiia</taxon>
        <taxon>Vulcanimicrobiales</taxon>
        <taxon>Vulcanimicrobiaceae</taxon>
        <taxon>Vulcanimicrobium</taxon>
    </lineage>
</organism>
<dbReference type="GO" id="GO:0008270">
    <property type="term" value="F:zinc ion binding"/>
    <property type="evidence" value="ECO:0007669"/>
    <property type="project" value="UniProtKB-UniRule"/>
</dbReference>
<dbReference type="RefSeq" id="WP_317995037.1">
    <property type="nucleotide sequence ID" value="NZ_AP025523.1"/>
</dbReference>